<feature type="domain" description="Pre-mRNA-splicing factor Syf1/CRNKL1-like C-terminal HAT-repeats" evidence="11">
    <location>
        <begin position="430"/>
        <end position="824"/>
    </location>
</feature>
<dbReference type="GO" id="GO:0000974">
    <property type="term" value="C:Prp19 complex"/>
    <property type="evidence" value="ECO:0007669"/>
    <property type="project" value="TreeGrafter"/>
</dbReference>
<dbReference type="GO" id="GO:0071007">
    <property type="term" value="C:U2-type catalytic step 2 spliceosome"/>
    <property type="evidence" value="ECO:0007669"/>
    <property type="project" value="TreeGrafter"/>
</dbReference>
<keyword evidence="4" id="KW-0747">Spliceosome</keyword>
<keyword evidence="6" id="KW-0508">mRNA splicing</keyword>
<evidence type="ECO:0000256" key="6">
    <source>
        <dbReference type="ARBA" id="ARBA00023187"/>
    </source>
</evidence>
<proteinExistence type="inferred from homology"/>
<dbReference type="InterPro" id="IPR045075">
    <property type="entry name" value="Syf1-like"/>
</dbReference>
<dbReference type="AlphaFoldDB" id="A0AAV5S4T9"/>
<evidence type="ECO:0000259" key="12">
    <source>
        <dbReference type="Pfam" id="PF23233"/>
    </source>
</evidence>
<dbReference type="EMBL" id="BTGD01000025">
    <property type="protein sequence ID" value="GMM58728.1"/>
    <property type="molecule type" value="Genomic_DNA"/>
</dbReference>
<keyword evidence="5" id="KW-0677">Repeat</keyword>
<protein>
    <recommendedName>
        <fullName evidence="8">Pre-mRNA-splicing factor SYF1</fullName>
    </recommendedName>
</protein>
<gene>
    <name evidence="13" type="ORF">DAKH74_053450</name>
</gene>
<name>A0AAV5S4T9_MAUHU</name>
<keyword evidence="7" id="KW-0539">Nucleus</keyword>
<evidence type="ECO:0000256" key="8">
    <source>
        <dbReference type="ARBA" id="ARBA00039472"/>
    </source>
</evidence>
<evidence type="ECO:0000259" key="10">
    <source>
        <dbReference type="Pfam" id="PF23220"/>
    </source>
</evidence>
<evidence type="ECO:0000256" key="1">
    <source>
        <dbReference type="ARBA" id="ARBA00004123"/>
    </source>
</evidence>
<evidence type="ECO:0000313" key="13">
    <source>
        <dbReference type="EMBL" id="GMM58728.1"/>
    </source>
</evidence>
<keyword evidence="14" id="KW-1185">Reference proteome</keyword>
<dbReference type="PANTHER" id="PTHR11246">
    <property type="entry name" value="PRE-MRNA SPLICING FACTOR"/>
    <property type="match status" value="1"/>
</dbReference>
<evidence type="ECO:0000313" key="14">
    <source>
        <dbReference type="Proteomes" id="UP001377567"/>
    </source>
</evidence>
<dbReference type="InterPro" id="IPR056350">
    <property type="entry name" value="HAT_Syf1_central"/>
</dbReference>
<comment type="subcellular location">
    <subcellularLocation>
        <location evidence="1">Nucleus</location>
    </subcellularLocation>
</comment>
<dbReference type="SMART" id="SM00386">
    <property type="entry name" value="HAT"/>
    <property type="match status" value="8"/>
</dbReference>
<dbReference type="InterPro" id="IPR003107">
    <property type="entry name" value="HAT"/>
</dbReference>
<evidence type="ECO:0000256" key="9">
    <source>
        <dbReference type="SAM" id="MobiDB-lite"/>
    </source>
</evidence>
<comment type="similarity">
    <text evidence="2">Belongs to the crooked-neck family.</text>
</comment>
<accession>A0AAV5S4T9</accession>
<dbReference type="Proteomes" id="UP001377567">
    <property type="component" value="Unassembled WGS sequence"/>
</dbReference>
<dbReference type="PANTHER" id="PTHR11246:SF5">
    <property type="entry name" value="PRE-MRNA-SPLICING FACTOR SYF1"/>
    <property type="match status" value="1"/>
</dbReference>
<evidence type="ECO:0000256" key="5">
    <source>
        <dbReference type="ARBA" id="ARBA00022737"/>
    </source>
</evidence>
<feature type="domain" description="Pre-mRNA-splicing factor SYF1 central HAT repeats" evidence="10">
    <location>
        <begin position="304"/>
        <end position="421"/>
    </location>
</feature>
<feature type="compositionally biased region" description="Polar residues" evidence="9">
    <location>
        <begin position="817"/>
        <end position="827"/>
    </location>
</feature>
<organism evidence="13 14">
    <name type="scientific">Maudiozyma humilis</name>
    <name type="common">Sour dough yeast</name>
    <name type="synonym">Kazachstania humilis</name>
    <dbReference type="NCBI Taxonomy" id="51915"/>
    <lineage>
        <taxon>Eukaryota</taxon>
        <taxon>Fungi</taxon>
        <taxon>Dikarya</taxon>
        <taxon>Ascomycota</taxon>
        <taxon>Saccharomycotina</taxon>
        <taxon>Saccharomycetes</taxon>
        <taxon>Saccharomycetales</taxon>
        <taxon>Saccharomycetaceae</taxon>
        <taxon>Maudiozyma</taxon>
    </lineage>
</organism>
<dbReference type="InterPro" id="IPR055433">
    <property type="entry name" value="HAT_Syf1-like_N"/>
</dbReference>
<dbReference type="Pfam" id="PF23233">
    <property type="entry name" value="HAT_Syf1_CNRKL1_N"/>
    <property type="match status" value="1"/>
</dbReference>
<dbReference type="InterPro" id="IPR011990">
    <property type="entry name" value="TPR-like_helical_dom_sf"/>
</dbReference>
<keyword evidence="3" id="KW-0507">mRNA processing</keyword>
<comment type="caution">
    <text evidence="13">The sequence shown here is derived from an EMBL/GenBank/DDBJ whole genome shotgun (WGS) entry which is preliminary data.</text>
</comment>
<dbReference type="Pfam" id="PF23231">
    <property type="entry name" value="HAT_Syf1_CNRKL1_C"/>
    <property type="match status" value="1"/>
</dbReference>
<feature type="domain" description="Pre-mRNA-splicing factor Syf1-like N-terminal HAT-repeats" evidence="12">
    <location>
        <begin position="12"/>
        <end position="153"/>
    </location>
</feature>
<evidence type="ECO:0000256" key="2">
    <source>
        <dbReference type="ARBA" id="ARBA00008644"/>
    </source>
</evidence>
<dbReference type="GO" id="GO:0071014">
    <property type="term" value="C:post-mRNA release spliceosomal complex"/>
    <property type="evidence" value="ECO:0007669"/>
    <property type="project" value="TreeGrafter"/>
</dbReference>
<reference evidence="13 14" key="1">
    <citation type="journal article" date="2023" name="Elife">
        <title>Identification of key yeast species and microbe-microbe interactions impacting larval growth of Drosophila in the wild.</title>
        <authorList>
            <person name="Mure A."/>
            <person name="Sugiura Y."/>
            <person name="Maeda R."/>
            <person name="Honda K."/>
            <person name="Sakurai N."/>
            <person name="Takahashi Y."/>
            <person name="Watada M."/>
            <person name="Katoh T."/>
            <person name="Gotoh A."/>
            <person name="Gotoh Y."/>
            <person name="Taniguchi I."/>
            <person name="Nakamura K."/>
            <person name="Hayashi T."/>
            <person name="Katayama T."/>
            <person name="Uemura T."/>
            <person name="Hattori Y."/>
        </authorList>
    </citation>
    <scope>NUCLEOTIDE SEQUENCE [LARGE SCALE GENOMIC DNA]</scope>
    <source>
        <strain evidence="13 14">KH-74</strain>
    </source>
</reference>
<dbReference type="GO" id="GO:0000349">
    <property type="term" value="P:generation of catalytic spliceosome for first transesterification step"/>
    <property type="evidence" value="ECO:0007669"/>
    <property type="project" value="TreeGrafter"/>
</dbReference>
<evidence type="ECO:0000259" key="11">
    <source>
        <dbReference type="Pfam" id="PF23231"/>
    </source>
</evidence>
<evidence type="ECO:0000256" key="3">
    <source>
        <dbReference type="ARBA" id="ARBA00022664"/>
    </source>
</evidence>
<evidence type="ECO:0000256" key="4">
    <source>
        <dbReference type="ARBA" id="ARBA00022728"/>
    </source>
</evidence>
<sequence>MEDIDRYIKDDEDIAFEFELQSTPTNHKTWERYLSKWKQQLKNNERTFNDLIWLYQRYALQFREDSDVWNEYINWLIEEQLFSDYHGIIDCYDQAMHSVKGKFEVISIQYLKYAIGTLDIKVIVKALNDTLPVVPKQTHYKLWNLILEFIQSKIIPILNDNAEDSKSQLELFEEIVRNVIKHNTDTTSTEEVEISSNASISELLERYLVVSSKDNRVDVLTMLGSTRDWVSIKRTFEYYLFPSDAYDNISSDDAPYSLCILYLECLHHFGKTSEAKRIKFSNFIEKTYPFSWINLRIMDTELLLKTGQFSQLEKFLDDALAKTKSVKDFETIFALHINVEQAIVETALKVYETADKSNSSYIEELITNHMQYLNNLTKSYAVKLNDFHLRKNVNDIGVWIQRVNIYSSLTDKCSVYADAILRIDPLKVKTPGYLGEFWCSYARLYWDNTDIDSARELYEKALQVPFPHLKDLEVIWMNWMEKELVREGADRVISLLDKALVIPENALARLEQFRNRRTNIPSQSVIFSSLKMWTFYLDLLESAKYSEDGLNPKLYKDVKHVYDSMINLRIITPLLFTSYAKFAKLNNDREKCLQIYDRAVSSFPPTVSYDIWKIYLKDVMELSVTPEHIRDLFDSALSNLTPQGIDTKEIYLLGNTFEENTNGITQGSIAVLLGGARDLKEKFVGSKLELWDLAIEKTKTHFGLEAARPLYEECITEIPCDRSSKYIISFADIEVVLGETVRAREILKYGSTLLPPARNDELWSYWEMFEVNNGDKQTYKDMVKLKMKLEVEMKVDTEHISQENGNVEFVSSKKQKTQTNPETTAAESNPEEIDLDL</sequence>
<dbReference type="InterPro" id="IPR055430">
    <property type="entry name" value="HAT_Syf1_CNRKL1_C"/>
</dbReference>
<dbReference type="Gene3D" id="1.25.40.10">
    <property type="entry name" value="Tetratricopeptide repeat domain"/>
    <property type="match status" value="4"/>
</dbReference>
<dbReference type="SUPFAM" id="SSF48452">
    <property type="entry name" value="TPR-like"/>
    <property type="match status" value="3"/>
</dbReference>
<dbReference type="Pfam" id="PF23220">
    <property type="entry name" value="HAT_Syf1_M"/>
    <property type="match status" value="1"/>
</dbReference>
<feature type="region of interest" description="Disordered" evidence="9">
    <location>
        <begin position="809"/>
        <end position="837"/>
    </location>
</feature>
<evidence type="ECO:0000256" key="7">
    <source>
        <dbReference type="ARBA" id="ARBA00023242"/>
    </source>
</evidence>